<dbReference type="InterPro" id="IPR025587">
    <property type="entry name" value="DUF4351"/>
</dbReference>
<comment type="caution">
    <text evidence="3">The sequence shown here is derived from an EMBL/GenBank/DDBJ whole genome shotgun (WGS) entry which is preliminary data.</text>
</comment>
<dbReference type="InterPro" id="IPR006842">
    <property type="entry name" value="Transposase_31"/>
</dbReference>
<evidence type="ECO:0000259" key="1">
    <source>
        <dbReference type="Pfam" id="PF04754"/>
    </source>
</evidence>
<dbReference type="Pfam" id="PF04754">
    <property type="entry name" value="Transposase_31"/>
    <property type="match status" value="1"/>
</dbReference>
<accession>A0A7Y1MRH3</accession>
<dbReference type="PANTHER" id="PTHR34611:SF2">
    <property type="entry name" value="INACTIVE RECOMBINATION-PROMOTING NUCLEASE-LIKE PROTEIN RPNE-RELATED"/>
    <property type="match status" value="1"/>
</dbReference>
<gene>
    <name evidence="3" type="ORF">HBO33_17270</name>
</gene>
<dbReference type="RefSeq" id="WP_068585380.1">
    <property type="nucleotide sequence ID" value="NZ_JAAQYP010000028.1"/>
</dbReference>
<evidence type="ECO:0000313" key="3">
    <source>
        <dbReference type="EMBL" id="NNA96923.1"/>
    </source>
</evidence>
<feature type="domain" description="Transposase (putative) YhgA-like" evidence="1">
    <location>
        <begin position="3"/>
        <end position="202"/>
    </location>
</feature>
<dbReference type="EMBL" id="JAAQYP010000028">
    <property type="protein sequence ID" value="NNA96923.1"/>
    <property type="molecule type" value="Genomic_DNA"/>
</dbReference>
<evidence type="ECO:0000313" key="4">
    <source>
        <dbReference type="Proteomes" id="UP000542111"/>
    </source>
</evidence>
<evidence type="ECO:0000259" key="2">
    <source>
        <dbReference type="Pfam" id="PF14261"/>
    </source>
</evidence>
<feature type="domain" description="DUF4351" evidence="2">
    <location>
        <begin position="269"/>
        <end position="323"/>
    </location>
</feature>
<name>A0A7Y1MRH3_9PSED</name>
<organism evidence="3 4">
    <name type="scientific">Pseudomonas gessardii</name>
    <dbReference type="NCBI Taxonomy" id="78544"/>
    <lineage>
        <taxon>Bacteria</taxon>
        <taxon>Pseudomonadati</taxon>
        <taxon>Pseudomonadota</taxon>
        <taxon>Gammaproteobacteria</taxon>
        <taxon>Pseudomonadales</taxon>
        <taxon>Pseudomonadaceae</taxon>
        <taxon>Pseudomonas</taxon>
    </lineage>
</organism>
<dbReference type="PANTHER" id="PTHR34611">
    <property type="match status" value="1"/>
</dbReference>
<dbReference type="Pfam" id="PF14261">
    <property type="entry name" value="DUF4351"/>
    <property type="match status" value="1"/>
</dbReference>
<reference evidence="3 4" key="1">
    <citation type="journal article" date="2020" name="Front. Microbiol.">
        <title>Genetic Organization of the aprX-lipA2 Operon Affects the Proteolytic Potential of Pseudomonas Species in Milk.</title>
        <authorList>
            <person name="Maier C."/>
            <person name="Huptas C."/>
            <person name="von Neubeck M."/>
            <person name="Scherer S."/>
            <person name="Wenning M."/>
            <person name="Lucking G."/>
        </authorList>
    </citation>
    <scope>NUCLEOTIDE SEQUENCE [LARGE SCALE GENOMIC DNA]</scope>
    <source>
        <strain evidence="3 4">G4779</strain>
    </source>
</reference>
<dbReference type="Proteomes" id="UP000542111">
    <property type="component" value="Unassembled WGS sequence"/>
</dbReference>
<sequence>MAPHDNAYKLIFSHADMVRDLLQGFVPEDWVKRLNFNTLEKVDGQYVSEDLLTRSNDVVWRLRLNDGEWIYLYVLLEFQSRNDHWMALRLMTYIGLLYQNLIAHQQLDPGNRLPSIFPIVIYNGERRWTAPLDLSQLITPPSGSLSAYSPQLRYFLLDEKRVAKQPLPPDNNLVTTLVRLENSQHPKDVQRSVDQLLHHLQSPAHDSLRRAFTIWIRRIIINRISSTNDVIPETVTLEEINTMLEERMGQWANDWKQQGLQQGRLEGLQEGRQEGQIKLLTHLLEQRFGALLPAHTQRLETASQAQLDAWGKAVLTAQSLEEFFSIH</sequence>
<proteinExistence type="predicted"/>
<protein>
    <submittedName>
        <fullName evidence="3">DUF4351 domain-containing protein</fullName>
    </submittedName>
</protein>
<dbReference type="InterPro" id="IPR051699">
    <property type="entry name" value="Rpn/YhgA-like_nuclease"/>
</dbReference>
<dbReference type="AlphaFoldDB" id="A0A7Y1MRH3"/>